<comment type="caution">
    <text evidence="1">The sequence shown here is derived from an EMBL/GenBank/DDBJ whole genome shotgun (WGS) entry which is preliminary data.</text>
</comment>
<dbReference type="PROSITE" id="PS51257">
    <property type="entry name" value="PROKAR_LIPOPROTEIN"/>
    <property type="match status" value="1"/>
</dbReference>
<keyword evidence="2" id="KW-1185">Reference proteome</keyword>
<sequence>MNRRNALKYGGGLGLGTLAGCASLQGMIFGRIPKKYKIQNDRHTSVEVEVAIEGDHKQLLSKTFTLAANKSLSQKWPNTKAETYTIEATVDGISSASTFNPADWKKRHTPIIRVFSDGVEVNLN</sequence>
<reference evidence="1 2" key="1">
    <citation type="journal article" date="2019" name="Int. J. Syst. Evol. Microbiol.">
        <title>The Global Catalogue of Microorganisms (GCM) 10K type strain sequencing project: providing services to taxonomists for standard genome sequencing and annotation.</title>
        <authorList>
            <consortium name="The Broad Institute Genomics Platform"/>
            <consortium name="The Broad Institute Genome Sequencing Center for Infectious Disease"/>
            <person name="Wu L."/>
            <person name="Ma J."/>
        </authorList>
    </citation>
    <scope>NUCLEOTIDE SEQUENCE [LARGE SCALE GENOMIC DNA]</scope>
    <source>
        <strain evidence="1 2">JCM 17504</strain>
    </source>
</reference>
<proteinExistence type="predicted"/>
<name>A0AAV3UNP9_9EURY</name>
<evidence type="ECO:0000313" key="2">
    <source>
        <dbReference type="Proteomes" id="UP001501729"/>
    </source>
</evidence>
<accession>A0AAV3UNP9</accession>
<gene>
    <name evidence="1" type="ORF">GCM10025751_45900</name>
</gene>
<evidence type="ECO:0008006" key="3">
    <source>
        <dbReference type="Google" id="ProtNLM"/>
    </source>
</evidence>
<dbReference type="RefSeq" id="WP_227777449.1">
    <property type="nucleotide sequence ID" value="NZ_BAABKX010000019.1"/>
</dbReference>
<dbReference type="AlphaFoldDB" id="A0AAV3UNP9"/>
<dbReference type="EMBL" id="BAABKX010000019">
    <property type="protein sequence ID" value="GAA5060605.1"/>
    <property type="molecule type" value="Genomic_DNA"/>
</dbReference>
<protein>
    <recommendedName>
        <fullName evidence="3">Tat (Twin-arginine translocation) pathway signal sequence</fullName>
    </recommendedName>
</protein>
<dbReference type="Proteomes" id="UP001501729">
    <property type="component" value="Unassembled WGS sequence"/>
</dbReference>
<evidence type="ECO:0000313" key="1">
    <source>
        <dbReference type="EMBL" id="GAA5060605.1"/>
    </source>
</evidence>
<dbReference type="GeneID" id="68615579"/>
<organism evidence="1 2">
    <name type="scientific">Haladaptatus pallidirubidus</name>
    <dbReference type="NCBI Taxonomy" id="1008152"/>
    <lineage>
        <taxon>Archaea</taxon>
        <taxon>Methanobacteriati</taxon>
        <taxon>Methanobacteriota</taxon>
        <taxon>Stenosarchaea group</taxon>
        <taxon>Halobacteria</taxon>
        <taxon>Halobacteriales</taxon>
        <taxon>Haladaptataceae</taxon>
        <taxon>Haladaptatus</taxon>
    </lineage>
</organism>